<proteinExistence type="predicted"/>
<evidence type="ECO:0000259" key="1">
    <source>
        <dbReference type="Pfam" id="PF13649"/>
    </source>
</evidence>
<evidence type="ECO:0000313" key="3">
    <source>
        <dbReference type="Proteomes" id="UP000517916"/>
    </source>
</evidence>
<dbReference type="Gene3D" id="3.40.50.150">
    <property type="entry name" value="Vaccinia Virus protein VP39"/>
    <property type="match status" value="1"/>
</dbReference>
<sequence length="262" mass="29236">MEDRKGSMVDNMRRCDEIPDSTIVPVAAGAPRRSMRETFTRIYESRVPAPVDNGTTGNDTESCSGTGSNLAQTAAVRTELPALVADLGVSSFLDVPCGDLFWISTIELGVDAYLGADIVPGLIERNRDRFAHSNREFRVIDLTRDQLPRVDLIFCRDCLVHLHDEDVHRALANIKRSGSTFLAMTTFTERTENADVIETGAWRPLNFQLAPFRLPEPFRLINERCTEVDVTTENGVRVEHRYADKSIGVWRIAEIPTATSPT</sequence>
<keyword evidence="3" id="KW-1185">Reference proteome</keyword>
<dbReference type="Proteomes" id="UP000517916">
    <property type="component" value="Unassembled WGS sequence"/>
</dbReference>
<dbReference type="InterPro" id="IPR029063">
    <property type="entry name" value="SAM-dependent_MTases_sf"/>
</dbReference>
<feature type="domain" description="Methyltransferase" evidence="1">
    <location>
        <begin position="93"/>
        <end position="176"/>
    </location>
</feature>
<dbReference type="CDD" id="cd02440">
    <property type="entry name" value="AdoMet_MTases"/>
    <property type="match status" value="1"/>
</dbReference>
<dbReference type="EMBL" id="JACJID010000007">
    <property type="protein sequence ID" value="MBA8930639.1"/>
    <property type="molecule type" value="Genomic_DNA"/>
</dbReference>
<organism evidence="2 3">
    <name type="scientific">Kutzneria viridogrisea</name>
    <dbReference type="NCBI Taxonomy" id="47990"/>
    <lineage>
        <taxon>Bacteria</taxon>
        <taxon>Bacillati</taxon>
        <taxon>Actinomycetota</taxon>
        <taxon>Actinomycetes</taxon>
        <taxon>Pseudonocardiales</taxon>
        <taxon>Pseudonocardiaceae</taxon>
        <taxon>Kutzneria</taxon>
    </lineage>
</organism>
<name>A0ABR6BVP4_9PSEU</name>
<dbReference type="SUPFAM" id="SSF53335">
    <property type="entry name" value="S-adenosyl-L-methionine-dependent methyltransferases"/>
    <property type="match status" value="1"/>
</dbReference>
<evidence type="ECO:0000313" key="2">
    <source>
        <dbReference type="EMBL" id="MBA8930639.1"/>
    </source>
</evidence>
<accession>A0ABR6BVP4</accession>
<gene>
    <name evidence="2" type="ORF">BC739_007886</name>
</gene>
<dbReference type="InterPro" id="IPR041698">
    <property type="entry name" value="Methyltransf_25"/>
</dbReference>
<protein>
    <recommendedName>
        <fullName evidence="1">Methyltransferase domain-containing protein</fullName>
    </recommendedName>
</protein>
<comment type="caution">
    <text evidence="2">The sequence shown here is derived from an EMBL/GenBank/DDBJ whole genome shotgun (WGS) entry which is preliminary data.</text>
</comment>
<dbReference type="Pfam" id="PF13649">
    <property type="entry name" value="Methyltransf_25"/>
    <property type="match status" value="1"/>
</dbReference>
<reference evidence="2 3" key="1">
    <citation type="submission" date="2020-08" db="EMBL/GenBank/DDBJ databases">
        <title>Genomic Encyclopedia of Archaeal and Bacterial Type Strains, Phase II (KMG-II): from individual species to whole genera.</title>
        <authorList>
            <person name="Goeker M."/>
        </authorList>
    </citation>
    <scope>NUCLEOTIDE SEQUENCE [LARGE SCALE GENOMIC DNA]</scope>
    <source>
        <strain evidence="2 3">DSM 43850</strain>
    </source>
</reference>
<dbReference type="RefSeq" id="WP_063750685.1">
    <property type="nucleotide sequence ID" value="NZ_BAAABQ010000008.1"/>
</dbReference>